<name>A0ABN2N9G9_9MICO</name>
<dbReference type="PANTHER" id="PTHR43677:SF4">
    <property type="entry name" value="QUINONE OXIDOREDUCTASE-LIKE PROTEIN 2"/>
    <property type="match status" value="1"/>
</dbReference>
<dbReference type="InterPro" id="IPR013154">
    <property type="entry name" value="ADH-like_N"/>
</dbReference>
<evidence type="ECO:0000313" key="2">
    <source>
        <dbReference type="EMBL" id="GAA1855740.1"/>
    </source>
</evidence>
<dbReference type="SUPFAM" id="SSF50129">
    <property type="entry name" value="GroES-like"/>
    <property type="match status" value="1"/>
</dbReference>
<dbReference type="PANTHER" id="PTHR43677">
    <property type="entry name" value="SHORT-CHAIN DEHYDROGENASE/REDUCTASE"/>
    <property type="match status" value="1"/>
</dbReference>
<reference evidence="2 3" key="1">
    <citation type="journal article" date="2019" name="Int. J. Syst. Evol. Microbiol.">
        <title>The Global Catalogue of Microorganisms (GCM) 10K type strain sequencing project: providing services to taxonomists for standard genome sequencing and annotation.</title>
        <authorList>
            <consortium name="The Broad Institute Genomics Platform"/>
            <consortium name="The Broad Institute Genome Sequencing Center for Infectious Disease"/>
            <person name="Wu L."/>
            <person name="Ma J."/>
        </authorList>
    </citation>
    <scope>NUCLEOTIDE SEQUENCE [LARGE SCALE GENOMIC DNA]</scope>
    <source>
        <strain evidence="2 3">JCM 14326</strain>
    </source>
</reference>
<accession>A0ABN2N9G9</accession>
<dbReference type="InterPro" id="IPR051397">
    <property type="entry name" value="Zn-ADH-like_protein"/>
</dbReference>
<feature type="domain" description="Enoyl reductase (ER)" evidence="1">
    <location>
        <begin position="10"/>
        <end position="371"/>
    </location>
</feature>
<gene>
    <name evidence="2" type="ORF">GCM10009751_10850</name>
</gene>
<dbReference type="Proteomes" id="UP001501094">
    <property type="component" value="Unassembled WGS sequence"/>
</dbReference>
<dbReference type="RefSeq" id="WP_344100357.1">
    <property type="nucleotide sequence ID" value="NZ_BAAANL010000002.1"/>
</dbReference>
<dbReference type="SUPFAM" id="SSF51735">
    <property type="entry name" value="NAD(P)-binding Rossmann-fold domains"/>
    <property type="match status" value="1"/>
</dbReference>
<dbReference type="InterPro" id="IPR011032">
    <property type="entry name" value="GroES-like_sf"/>
</dbReference>
<dbReference type="Pfam" id="PF13602">
    <property type="entry name" value="ADH_zinc_N_2"/>
    <property type="match status" value="1"/>
</dbReference>
<organism evidence="2 3">
    <name type="scientific">Myceligenerans crystallogenes</name>
    <dbReference type="NCBI Taxonomy" id="316335"/>
    <lineage>
        <taxon>Bacteria</taxon>
        <taxon>Bacillati</taxon>
        <taxon>Actinomycetota</taxon>
        <taxon>Actinomycetes</taxon>
        <taxon>Micrococcales</taxon>
        <taxon>Promicromonosporaceae</taxon>
        <taxon>Myceligenerans</taxon>
    </lineage>
</organism>
<dbReference type="InterPro" id="IPR020843">
    <property type="entry name" value="ER"/>
</dbReference>
<dbReference type="Pfam" id="PF08240">
    <property type="entry name" value="ADH_N"/>
    <property type="match status" value="1"/>
</dbReference>
<proteinExistence type="predicted"/>
<evidence type="ECO:0000313" key="3">
    <source>
        <dbReference type="Proteomes" id="UP001501094"/>
    </source>
</evidence>
<comment type="caution">
    <text evidence="2">The sequence shown here is derived from an EMBL/GenBank/DDBJ whole genome shotgun (WGS) entry which is preliminary data.</text>
</comment>
<keyword evidence="3" id="KW-1185">Reference proteome</keyword>
<evidence type="ECO:0000259" key="1">
    <source>
        <dbReference type="SMART" id="SM00829"/>
    </source>
</evidence>
<sequence>MEAILLHAFGPPENLVVGHLPDPAPGPGQVLVDAVAHGVHLMDTSLRRGVAGPLALPELPAVPGREVAGVVSRTGAGVPASWTGTRVAAHLGAVARGGGYARRVVVDAAALHRIPDGPRGPLGEADAIAMIGTGRMAVYTLDVAGLTPADVVVVTAAAGGLGSLFVQEALAVGARVLALAGGEAKLRVLRELTGGTHGAPGDTGPSWLVPDRGRRIAWVDYTAPGWVAAAREALAGLTGDDAADGGSATVVFDGVGGELGTAATALLRTGGRLIAYGWASGAPNGYTSWAAGSPEAGGGLGRGPAPDDVVVRYAVGPDAPPMGDQRPYQERALAAAASGRWRVLTHRVPFAEAARAHRELEERRTTGKVVLV</sequence>
<dbReference type="Gene3D" id="3.40.50.720">
    <property type="entry name" value="NAD(P)-binding Rossmann-like Domain"/>
    <property type="match status" value="1"/>
</dbReference>
<dbReference type="Gene3D" id="3.90.180.10">
    <property type="entry name" value="Medium-chain alcohol dehydrogenases, catalytic domain"/>
    <property type="match status" value="1"/>
</dbReference>
<protein>
    <submittedName>
        <fullName evidence="2">Zinc-binding dehydrogenase</fullName>
    </submittedName>
</protein>
<dbReference type="EMBL" id="BAAANL010000002">
    <property type="protein sequence ID" value="GAA1855740.1"/>
    <property type="molecule type" value="Genomic_DNA"/>
</dbReference>
<dbReference type="InterPro" id="IPR036291">
    <property type="entry name" value="NAD(P)-bd_dom_sf"/>
</dbReference>
<dbReference type="SMART" id="SM00829">
    <property type="entry name" value="PKS_ER"/>
    <property type="match status" value="1"/>
</dbReference>